<dbReference type="SUPFAM" id="SSF52172">
    <property type="entry name" value="CheY-like"/>
    <property type="match status" value="1"/>
</dbReference>
<evidence type="ECO:0000259" key="2">
    <source>
        <dbReference type="PROSITE" id="PS50110"/>
    </source>
</evidence>
<sequence>MVIKTPKPYELLIADDSRRFRETLRELLEPEEGLRLHEVESGEEAIEYAQDVKIDIVLLDMHMHVMTGLETLRELKCLDALRPCILITSEATEKLRQDALEADAWSVLSKPVYRAELRLTVSEALQDAYQNPGASDLGSVATGF</sequence>
<dbReference type="InterPro" id="IPR011006">
    <property type="entry name" value="CheY-like_superfamily"/>
</dbReference>
<dbReference type="EMBL" id="CP017641">
    <property type="protein sequence ID" value="APZ96951.1"/>
    <property type="molecule type" value="Genomic_DNA"/>
</dbReference>
<name>A0A1P8WSD7_9PLAN</name>
<dbReference type="AlphaFoldDB" id="A0A1P8WSD7"/>
<dbReference type="RefSeq" id="WP_077027911.1">
    <property type="nucleotide sequence ID" value="NZ_CP017641.1"/>
</dbReference>
<dbReference type="KEGG" id="fmr:Fuma_06627"/>
<dbReference type="Pfam" id="PF00072">
    <property type="entry name" value="Response_reg"/>
    <property type="match status" value="1"/>
</dbReference>
<dbReference type="EC" id="3.1.4.52" evidence="3"/>
<keyword evidence="3" id="KW-0378">Hydrolase</keyword>
<dbReference type="Gene3D" id="3.40.50.2300">
    <property type="match status" value="1"/>
</dbReference>
<dbReference type="InterPro" id="IPR052048">
    <property type="entry name" value="ST_Response_Regulator"/>
</dbReference>
<evidence type="ECO:0000313" key="3">
    <source>
        <dbReference type="EMBL" id="APZ96951.1"/>
    </source>
</evidence>
<protein>
    <submittedName>
        <fullName evidence="3">Cyclic di-GMP phosphodiesterase response regulator RpfG</fullName>
        <ecNumber evidence="3">3.1.4.52</ecNumber>
    </submittedName>
</protein>
<dbReference type="GO" id="GO:0000160">
    <property type="term" value="P:phosphorelay signal transduction system"/>
    <property type="evidence" value="ECO:0007669"/>
    <property type="project" value="InterPro"/>
</dbReference>
<dbReference type="PROSITE" id="PS50110">
    <property type="entry name" value="RESPONSE_REGULATORY"/>
    <property type="match status" value="1"/>
</dbReference>
<organism evidence="3 4">
    <name type="scientific">Fuerstiella marisgermanici</name>
    <dbReference type="NCBI Taxonomy" id="1891926"/>
    <lineage>
        <taxon>Bacteria</taxon>
        <taxon>Pseudomonadati</taxon>
        <taxon>Planctomycetota</taxon>
        <taxon>Planctomycetia</taxon>
        <taxon>Planctomycetales</taxon>
        <taxon>Planctomycetaceae</taxon>
        <taxon>Fuerstiella</taxon>
    </lineage>
</organism>
<proteinExistence type="predicted"/>
<evidence type="ECO:0000256" key="1">
    <source>
        <dbReference type="PROSITE-ProRule" id="PRU00169"/>
    </source>
</evidence>
<evidence type="ECO:0000313" key="4">
    <source>
        <dbReference type="Proteomes" id="UP000187735"/>
    </source>
</evidence>
<dbReference type="STRING" id="1891926.Fuma_06627"/>
<dbReference type="Proteomes" id="UP000187735">
    <property type="component" value="Chromosome"/>
</dbReference>
<dbReference type="PANTHER" id="PTHR43228:SF1">
    <property type="entry name" value="TWO-COMPONENT RESPONSE REGULATOR ARR22"/>
    <property type="match status" value="1"/>
</dbReference>
<reference evidence="3 4" key="1">
    <citation type="journal article" date="2016" name="Front. Microbiol.">
        <title>Fuerstia marisgermanicae gen. nov., sp. nov., an Unusual Member of the Phylum Planctomycetes from the German Wadden Sea.</title>
        <authorList>
            <person name="Kohn T."/>
            <person name="Heuer A."/>
            <person name="Jogler M."/>
            <person name="Vollmers J."/>
            <person name="Boedeker C."/>
            <person name="Bunk B."/>
            <person name="Rast P."/>
            <person name="Borchert D."/>
            <person name="Glockner I."/>
            <person name="Freese H.M."/>
            <person name="Klenk H.P."/>
            <person name="Overmann J."/>
            <person name="Kaster A.K."/>
            <person name="Rohde M."/>
            <person name="Wiegand S."/>
            <person name="Jogler C."/>
        </authorList>
    </citation>
    <scope>NUCLEOTIDE SEQUENCE [LARGE SCALE GENOMIC DNA]</scope>
    <source>
        <strain evidence="3 4">NH11</strain>
    </source>
</reference>
<feature type="modified residue" description="4-aspartylphosphate" evidence="1">
    <location>
        <position position="60"/>
    </location>
</feature>
<dbReference type="PANTHER" id="PTHR43228">
    <property type="entry name" value="TWO-COMPONENT RESPONSE REGULATOR"/>
    <property type="match status" value="1"/>
</dbReference>
<accession>A0A1P8WSD7</accession>
<dbReference type="CDD" id="cd00156">
    <property type="entry name" value="REC"/>
    <property type="match status" value="1"/>
</dbReference>
<dbReference type="OrthoDB" id="280492at2"/>
<keyword evidence="1" id="KW-0597">Phosphoprotein</keyword>
<gene>
    <name evidence="3" type="primary">rpfG_2</name>
    <name evidence="3" type="ORF">Fuma_06627</name>
</gene>
<dbReference type="GO" id="GO:0071111">
    <property type="term" value="F:cyclic-guanylate-specific phosphodiesterase activity"/>
    <property type="evidence" value="ECO:0007669"/>
    <property type="project" value="UniProtKB-EC"/>
</dbReference>
<feature type="domain" description="Response regulatory" evidence="2">
    <location>
        <begin position="10"/>
        <end position="125"/>
    </location>
</feature>
<dbReference type="InterPro" id="IPR001789">
    <property type="entry name" value="Sig_transdc_resp-reg_receiver"/>
</dbReference>
<dbReference type="SMART" id="SM00448">
    <property type="entry name" value="REC"/>
    <property type="match status" value="1"/>
</dbReference>
<keyword evidence="4" id="KW-1185">Reference proteome</keyword>